<dbReference type="EMBL" id="CM020618">
    <property type="protein sequence ID" value="KAK1862273.1"/>
    <property type="molecule type" value="Genomic_DNA"/>
</dbReference>
<sequence>MVSEMTELQATLASGDDLLYGTAPVLAALRAGRRSRFEVLYVRGEEGGGGGDRGRDRGGERGGGGGASPPGASRKADGTEAGREIRRLARVRQVPVRAVAKGDLNVLCGSRPHQGYVLQAAPLEWVSIKALPPLTGRSALTATVSKASAGAMEAFPLHSVGSMPRLLATCRADGWRVVGTALVDGAVAATDLPRDVPTVVVMGSEGHGLRPLVQGACDVLVRIGGRRATGGGEVYEVDSLNVSVAAGVVLHQLLGE</sequence>
<keyword evidence="2" id="KW-1185">Reference proteome</keyword>
<proteinExistence type="predicted"/>
<evidence type="ECO:0000313" key="1">
    <source>
        <dbReference type="EMBL" id="KAK1862273.1"/>
    </source>
</evidence>
<protein>
    <submittedName>
        <fullName evidence="1">Uncharacterized protein</fullName>
    </submittedName>
</protein>
<comment type="caution">
    <text evidence="1">The sequence shown here is derived from an EMBL/GenBank/DDBJ whole genome shotgun (WGS) entry which is preliminary data.</text>
</comment>
<evidence type="ECO:0000313" key="2">
    <source>
        <dbReference type="Proteomes" id="UP000798662"/>
    </source>
</evidence>
<accession>A0ACC3BXD2</accession>
<gene>
    <name evidence="1" type="ORF">I4F81_004847</name>
</gene>
<organism evidence="1 2">
    <name type="scientific">Pyropia yezoensis</name>
    <name type="common">Susabi-nori</name>
    <name type="synonym">Porphyra yezoensis</name>
    <dbReference type="NCBI Taxonomy" id="2788"/>
    <lineage>
        <taxon>Eukaryota</taxon>
        <taxon>Rhodophyta</taxon>
        <taxon>Bangiophyceae</taxon>
        <taxon>Bangiales</taxon>
        <taxon>Bangiaceae</taxon>
        <taxon>Pyropia</taxon>
    </lineage>
</organism>
<reference evidence="1" key="1">
    <citation type="submission" date="2019-11" db="EMBL/GenBank/DDBJ databases">
        <title>Nori genome reveals adaptations in red seaweeds to the harsh intertidal environment.</title>
        <authorList>
            <person name="Wang D."/>
            <person name="Mao Y."/>
        </authorList>
    </citation>
    <scope>NUCLEOTIDE SEQUENCE</scope>
    <source>
        <tissue evidence="1">Gametophyte</tissue>
    </source>
</reference>
<name>A0ACC3BXD2_PYRYE</name>
<dbReference type="Proteomes" id="UP000798662">
    <property type="component" value="Chromosome 1"/>
</dbReference>